<reference evidence="3" key="1">
    <citation type="submission" date="2020-06" db="EMBL/GenBank/DDBJ databases">
        <authorList>
            <consortium name="Plant Systems Biology data submission"/>
        </authorList>
    </citation>
    <scope>NUCLEOTIDE SEQUENCE</scope>
    <source>
        <strain evidence="3">D6</strain>
    </source>
</reference>
<feature type="compositionally biased region" description="Low complexity" evidence="1">
    <location>
        <begin position="316"/>
        <end position="327"/>
    </location>
</feature>
<feature type="domain" description="BZIP" evidence="2">
    <location>
        <begin position="48"/>
        <end position="111"/>
    </location>
</feature>
<dbReference type="Pfam" id="PF00170">
    <property type="entry name" value="bZIP_1"/>
    <property type="match status" value="1"/>
</dbReference>
<evidence type="ECO:0000259" key="2">
    <source>
        <dbReference type="PROSITE" id="PS50217"/>
    </source>
</evidence>
<dbReference type="InterPro" id="IPR004827">
    <property type="entry name" value="bZIP"/>
</dbReference>
<comment type="caution">
    <text evidence="3">The sequence shown here is derived from an EMBL/GenBank/DDBJ whole genome shotgun (WGS) entry which is preliminary data.</text>
</comment>
<protein>
    <recommendedName>
        <fullName evidence="2">BZIP domain-containing protein</fullName>
    </recommendedName>
</protein>
<keyword evidence="4" id="KW-1185">Reference proteome</keyword>
<evidence type="ECO:0000256" key="1">
    <source>
        <dbReference type="SAM" id="MobiDB-lite"/>
    </source>
</evidence>
<dbReference type="SMART" id="SM00338">
    <property type="entry name" value="BRLZ"/>
    <property type="match status" value="1"/>
</dbReference>
<sequence>MSAKRASKRDADSSDEESSEDEEDFTGPAPAADGGVHQGRPGAPSIEQLKREKRLAMNRESARARRRRKKYRLETLEQRAEDLSQRHHNLVLANQGLKARVAQLEGELAASRPGGTGIGVLAGGAGTGAGMVAGGSDSAGRAAFGAATAGLTAEQRASLGMAHFGASASSSSLPSSSFGMGRAGLSDHELQFLQMQQLMAQQEDSLSGVGSSEGAGAGAGASSAARWLAMQDLQAQMARTDQLAALRAGSGAGLGGGQVGGELDRLNMQIPDLRRLDELSRIRASEGLRNPSVLDMALSPADAAARRLAQQPFDVSAIGESSSSGIANQPQDPSGRRRDFKSDLYDRLADTNKKFPPRGS</sequence>
<accession>A0A9N8DK70</accession>
<evidence type="ECO:0000313" key="3">
    <source>
        <dbReference type="EMBL" id="CAB9504513.1"/>
    </source>
</evidence>
<organism evidence="3 4">
    <name type="scientific">Seminavis robusta</name>
    <dbReference type="NCBI Taxonomy" id="568900"/>
    <lineage>
        <taxon>Eukaryota</taxon>
        <taxon>Sar</taxon>
        <taxon>Stramenopiles</taxon>
        <taxon>Ochrophyta</taxon>
        <taxon>Bacillariophyta</taxon>
        <taxon>Bacillariophyceae</taxon>
        <taxon>Bacillariophycidae</taxon>
        <taxon>Naviculales</taxon>
        <taxon>Naviculaceae</taxon>
        <taxon>Seminavis</taxon>
    </lineage>
</organism>
<dbReference type="InterPro" id="IPR046347">
    <property type="entry name" value="bZIP_sf"/>
</dbReference>
<feature type="region of interest" description="Disordered" evidence="1">
    <location>
        <begin position="315"/>
        <end position="360"/>
    </location>
</feature>
<feature type="compositionally biased region" description="Basic and acidic residues" evidence="1">
    <location>
        <begin position="334"/>
        <end position="353"/>
    </location>
</feature>
<feature type="region of interest" description="Disordered" evidence="1">
    <location>
        <begin position="1"/>
        <end position="71"/>
    </location>
</feature>
<dbReference type="Gene3D" id="1.20.5.170">
    <property type="match status" value="1"/>
</dbReference>
<dbReference type="GO" id="GO:0003700">
    <property type="term" value="F:DNA-binding transcription factor activity"/>
    <property type="evidence" value="ECO:0007669"/>
    <property type="project" value="InterPro"/>
</dbReference>
<dbReference type="SUPFAM" id="SSF57959">
    <property type="entry name" value="Leucine zipper domain"/>
    <property type="match status" value="1"/>
</dbReference>
<feature type="compositionally biased region" description="Acidic residues" evidence="1">
    <location>
        <begin position="13"/>
        <end position="25"/>
    </location>
</feature>
<dbReference type="EMBL" id="CAICTM010000198">
    <property type="protein sequence ID" value="CAB9504513.1"/>
    <property type="molecule type" value="Genomic_DNA"/>
</dbReference>
<dbReference type="PROSITE" id="PS50217">
    <property type="entry name" value="BZIP"/>
    <property type="match status" value="1"/>
</dbReference>
<gene>
    <name evidence="3" type="ORF">SEMRO_199_G084490.1</name>
</gene>
<name>A0A9N8DK70_9STRA</name>
<dbReference type="Proteomes" id="UP001153069">
    <property type="component" value="Unassembled WGS sequence"/>
</dbReference>
<feature type="compositionally biased region" description="Basic and acidic residues" evidence="1">
    <location>
        <begin position="48"/>
        <end position="63"/>
    </location>
</feature>
<evidence type="ECO:0000313" key="4">
    <source>
        <dbReference type="Proteomes" id="UP001153069"/>
    </source>
</evidence>
<proteinExistence type="predicted"/>
<dbReference type="AlphaFoldDB" id="A0A9N8DK70"/>